<dbReference type="InterPro" id="IPR000182">
    <property type="entry name" value="GNAT_dom"/>
</dbReference>
<keyword evidence="3" id="KW-1185">Reference proteome</keyword>
<dbReference type="GO" id="GO:0016747">
    <property type="term" value="F:acyltransferase activity, transferring groups other than amino-acyl groups"/>
    <property type="evidence" value="ECO:0007669"/>
    <property type="project" value="InterPro"/>
</dbReference>
<evidence type="ECO:0000313" key="2">
    <source>
        <dbReference type="EMBL" id="AWG20025.1"/>
    </source>
</evidence>
<dbReference type="Pfam" id="PF13302">
    <property type="entry name" value="Acetyltransf_3"/>
    <property type="match status" value="1"/>
</dbReference>
<accession>A0A2S1L8G2</accession>
<feature type="domain" description="N-acetyltransferase" evidence="1">
    <location>
        <begin position="9"/>
        <end position="170"/>
    </location>
</feature>
<dbReference type="InterPro" id="IPR016181">
    <property type="entry name" value="Acyl_CoA_acyltransferase"/>
</dbReference>
<evidence type="ECO:0000259" key="1">
    <source>
        <dbReference type="PROSITE" id="PS51186"/>
    </source>
</evidence>
<dbReference type="OrthoDB" id="893030at2"/>
<keyword evidence="2" id="KW-0808">Transferase</keyword>
<sequence>MITLKGKNIYLRALEPNDLEFIYAMENDETIWEVSNTQTPYSRFLIRQYLENAQQDIYEAKQLRMAICKDEDFPAVGLIDLFDFDPKNNKAGIGIVIQGLSNRNKNIGSEALTLLINYSFQHLNLHQLYANISEENEASKGLFTKFGFECIGVKKDWILINGVYKDEGIYQLLNKNVNELT</sequence>
<evidence type="ECO:0000313" key="3">
    <source>
        <dbReference type="Proteomes" id="UP000244527"/>
    </source>
</evidence>
<gene>
    <name evidence="2" type="ORF">FFWV33_00050</name>
</gene>
<dbReference type="SUPFAM" id="SSF55729">
    <property type="entry name" value="Acyl-CoA N-acyltransferases (Nat)"/>
    <property type="match status" value="1"/>
</dbReference>
<dbReference type="Proteomes" id="UP000244527">
    <property type="component" value="Chromosome"/>
</dbReference>
<dbReference type="EMBL" id="CP020918">
    <property type="protein sequence ID" value="AWG20025.1"/>
    <property type="molecule type" value="Genomic_DNA"/>
</dbReference>
<dbReference type="KEGG" id="ffa:FFWV33_00050"/>
<reference evidence="2 3" key="1">
    <citation type="submission" date="2017-04" db="EMBL/GenBank/DDBJ databases">
        <title>Compelte genome sequence of WV33.</title>
        <authorList>
            <person name="Lee P.C."/>
        </authorList>
    </citation>
    <scope>NUCLEOTIDE SEQUENCE [LARGE SCALE GENOMIC DNA]</scope>
    <source>
        <strain evidence="2 3">WV33</strain>
    </source>
</reference>
<dbReference type="RefSeq" id="WP_108738994.1">
    <property type="nucleotide sequence ID" value="NZ_CP020918.1"/>
</dbReference>
<dbReference type="PANTHER" id="PTHR43415:SF3">
    <property type="entry name" value="GNAT-FAMILY ACETYLTRANSFERASE"/>
    <property type="match status" value="1"/>
</dbReference>
<dbReference type="AlphaFoldDB" id="A0A2S1L8G2"/>
<proteinExistence type="predicted"/>
<dbReference type="PROSITE" id="PS51186">
    <property type="entry name" value="GNAT"/>
    <property type="match status" value="1"/>
</dbReference>
<dbReference type="PANTHER" id="PTHR43415">
    <property type="entry name" value="SPERMIDINE N(1)-ACETYLTRANSFERASE"/>
    <property type="match status" value="1"/>
</dbReference>
<name>A0A2S1L8G2_9FLAO</name>
<organism evidence="2 3">
    <name type="scientific">Flavobacterium faecale</name>
    <dbReference type="NCBI Taxonomy" id="1355330"/>
    <lineage>
        <taxon>Bacteria</taxon>
        <taxon>Pseudomonadati</taxon>
        <taxon>Bacteroidota</taxon>
        <taxon>Flavobacteriia</taxon>
        <taxon>Flavobacteriales</taxon>
        <taxon>Flavobacteriaceae</taxon>
        <taxon>Flavobacterium</taxon>
    </lineage>
</organism>
<protein>
    <submittedName>
        <fullName evidence="2">GNAT family N-acetyltransferase</fullName>
    </submittedName>
</protein>
<dbReference type="Gene3D" id="3.40.630.30">
    <property type="match status" value="1"/>
</dbReference>